<protein>
    <submittedName>
        <fullName evidence="3">Putative MerR-family transcriptional regulator</fullName>
    </submittedName>
</protein>
<dbReference type="EMBL" id="JMCC02000089">
    <property type="protein sequence ID" value="KIG13715.1"/>
    <property type="molecule type" value="Genomic_DNA"/>
</dbReference>
<keyword evidence="1" id="KW-0238">DNA-binding</keyword>
<sequence length="262" mass="28764">MPELEPSEAGEPEAPEPAVSYTIDDLAAATSIPSRTIRFYQSSGVLPKPEKVGRIAYYGPQHIERLELIGKMQDRGLRMRAIKDLVTQVERGDVVLHEWLGLEEQLSSAWVDDAPKLLSRAQLEDLIGERRPGFIAELVRAGTLEQHNDAYLAPSPGLLQVAARLDDAGVSVEVATGASGILQKHLAKAAKELAGFFAEHAGDGFGQGDSVTGISDAFRELRATGPESVRLIFAREMEQVLRKMVETGETSRRLDKQVKRRR</sequence>
<name>A0A0C2CVT8_9BACT</name>
<dbReference type="Pfam" id="PF13411">
    <property type="entry name" value="MerR_1"/>
    <property type="match status" value="1"/>
</dbReference>
<dbReference type="Proteomes" id="UP000031599">
    <property type="component" value="Unassembled WGS sequence"/>
</dbReference>
<evidence type="ECO:0000313" key="4">
    <source>
        <dbReference type="Proteomes" id="UP000031599"/>
    </source>
</evidence>
<proteinExistence type="predicted"/>
<dbReference type="InterPro" id="IPR009061">
    <property type="entry name" value="DNA-bd_dom_put_sf"/>
</dbReference>
<dbReference type="GO" id="GO:0003677">
    <property type="term" value="F:DNA binding"/>
    <property type="evidence" value="ECO:0007669"/>
    <property type="project" value="UniProtKB-KW"/>
</dbReference>
<dbReference type="PROSITE" id="PS50937">
    <property type="entry name" value="HTH_MERR_2"/>
    <property type="match status" value="1"/>
</dbReference>
<comment type="caution">
    <text evidence="3">The sequence shown here is derived from an EMBL/GenBank/DDBJ whole genome shotgun (WGS) entry which is preliminary data.</text>
</comment>
<organism evidence="3 4">
    <name type="scientific">Enhygromyxa salina</name>
    <dbReference type="NCBI Taxonomy" id="215803"/>
    <lineage>
        <taxon>Bacteria</taxon>
        <taxon>Pseudomonadati</taxon>
        <taxon>Myxococcota</taxon>
        <taxon>Polyangia</taxon>
        <taxon>Nannocystales</taxon>
        <taxon>Nannocystaceae</taxon>
        <taxon>Enhygromyxa</taxon>
    </lineage>
</organism>
<dbReference type="PANTHER" id="PTHR30204:SF93">
    <property type="entry name" value="HTH MERR-TYPE DOMAIN-CONTAINING PROTEIN"/>
    <property type="match status" value="1"/>
</dbReference>
<dbReference type="GO" id="GO:0003700">
    <property type="term" value="F:DNA-binding transcription factor activity"/>
    <property type="evidence" value="ECO:0007669"/>
    <property type="project" value="InterPro"/>
</dbReference>
<dbReference type="InterPro" id="IPR000551">
    <property type="entry name" value="MerR-type_HTH_dom"/>
</dbReference>
<reference evidence="3 4" key="1">
    <citation type="submission" date="2014-12" db="EMBL/GenBank/DDBJ databases">
        <title>Genome assembly of Enhygromyxa salina DSM 15201.</title>
        <authorList>
            <person name="Sharma G."/>
            <person name="Subramanian S."/>
        </authorList>
    </citation>
    <scope>NUCLEOTIDE SEQUENCE [LARGE SCALE GENOMIC DNA]</scope>
    <source>
        <strain evidence="3 4">DSM 15201</strain>
    </source>
</reference>
<dbReference type="InterPro" id="IPR047057">
    <property type="entry name" value="MerR_fam"/>
</dbReference>
<dbReference type="Gene3D" id="1.10.1660.10">
    <property type="match status" value="1"/>
</dbReference>
<gene>
    <name evidence="3" type="ORF">DB30_07561</name>
</gene>
<evidence type="ECO:0000313" key="3">
    <source>
        <dbReference type="EMBL" id="KIG13715.1"/>
    </source>
</evidence>
<dbReference type="SMART" id="SM00422">
    <property type="entry name" value="HTH_MERR"/>
    <property type="match status" value="1"/>
</dbReference>
<dbReference type="AlphaFoldDB" id="A0A0C2CVT8"/>
<dbReference type="PANTHER" id="PTHR30204">
    <property type="entry name" value="REDOX-CYCLING DRUG-SENSING TRANSCRIPTIONAL ACTIVATOR SOXR"/>
    <property type="match status" value="1"/>
</dbReference>
<feature type="domain" description="HTH merR-type" evidence="2">
    <location>
        <begin position="20"/>
        <end position="88"/>
    </location>
</feature>
<evidence type="ECO:0000256" key="1">
    <source>
        <dbReference type="ARBA" id="ARBA00023125"/>
    </source>
</evidence>
<evidence type="ECO:0000259" key="2">
    <source>
        <dbReference type="PROSITE" id="PS50937"/>
    </source>
</evidence>
<accession>A0A0C2CVT8</accession>
<dbReference type="SUPFAM" id="SSF46955">
    <property type="entry name" value="Putative DNA-binding domain"/>
    <property type="match status" value="1"/>
</dbReference>